<evidence type="ECO:0000313" key="4">
    <source>
        <dbReference type="Proteomes" id="UP000437068"/>
    </source>
</evidence>
<accession>A0A6A4A3U2</accession>
<feature type="compositionally biased region" description="Low complexity" evidence="1">
    <location>
        <begin position="36"/>
        <end position="75"/>
    </location>
</feature>
<evidence type="ECO:0000256" key="1">
    <source>
        <dbReference type="SAM" id="MobiDB-lite"/>
    </source>
</evidence>
<evidence type="ECO:0000256" key="2">
    <source>
        <dbReference type="SAM" id="SignalP"/>
    </source>
</evidence>
<protein>
    <recommendedName>
        <fullName evidence="5">RxLR effector protein</fullName>
    </recommendedName>
</protein>
<evidence type="ECO:0000313" key="3">
    <source>
        <dbReference type="EMBL" id="KAE9250988.1"/>
    </source>
</evidence>
<gene>
    <name evidence="3" type="ORF">PF001_g33460</name>
</gene>
<reference evidence="3 4" key="1">
    <citation type="submission" date="2018-08" db="EMBL/GenBank/DDBJ databases">
        <title>Genomic investigation of the strawberry pathogen Phytophthora fragariae indicates pathogenicity is determined by transcriptional variation in three key races.</title>
        <authorList>
            <person name="Adams T.M."/>
            <person name="Armitage A.D."/>
            <person name="Sobczyk M.K."/>
            <person name="Bates H.J."/>
            <person name="Dunwell J.M."/>
            <person name="Nellist C.F."/>
            <person name="Harrison R.J."/>
        </authorList>
    </citation>
    <scope>NUCLEOTIDE SEQUENCE [LARGE SCALE GENOMIC DNA]</scope>
    <source>
        <strain evidence="3 4">A4</strain>
    </source>
</reference>
<keyword evidence="2" id="KW-0732">Signal</keyword>
<feature type="chain" id="PRO_5025532908" description="RxLR effector protein" evidence="2">
    <location>
        <begin position="16"/>
        <end position="75"/>
    </location>
</feature>
<dbReference type="AlphaFoldDB" id="A0A6A4A3U2"/>
<sequence>MPWSVTLMTLAFVSAVVKDDAYLQQTSDVPPPGGAPAPSSSCPSTSPRGRSSASPSCPESKSTPSPSTRASRSAI</sequence>
<feature type="signal peptide" evidence="2">
    <location>
        <begin position="1"/>
        <end position="15"/>
    </location>
</feature>
<dbReference type="EMBL" id="QXGE01012549">
    <property type="protein sequence ID" value="KAE9250988.1"/>
    <property type="molecule type" value="Genomic_DNA"/>
</dbReference>
<dbReference type="Proteomes" id="UP000437068">
    <property type="component" value="Unassembled WGS sequence"/>
</dbReference>
<comment type="caution">
    <text evidence="3">The sequence shown here is derived from an EMBL/GenBank/DDBJ whole genome shotgun (WGS) entry which is preliminary data.</text>
</comment>
<name>A0A6A4A3U2_9STRA</name>
<evidence type="ECO:0008006" key="5">
    <source>
        <dbReference type="Google" id="ProtNLM"/>
    </source>
</evidence>
<proteinExistence type="predicted"/>
<feature type="region of interest" description="Disordered" evidence="1">
    <location>
        <begin position="24"/>
        <end position="75"/>
    </location>
</feature>
<organism evidence="3 4">
    <name type="scientific">Phytophthora fragariae</name>
    <dbReference type="NCBI Taxonomy" id="53985"/>
    <lineage>
        <taxon>Eukaryota</taxon>
        <taxon>Sar</taxon>
        <taxon>Stramenopiles</taxon>
        <taxon>Oomycota</taxon>
        <taxon>Peronosporomycetes</taxon>
        <taxon>Peronosporales</taxon>
        <taxon>Peronosporaceae</taxon>
        <taxon>Phytophthora</taxon>
    </lineage>
</organism>